<sequence>MPKLLMQPEEHRFLAGRYPEEKKDSPKNSDGFLIYKLSLAILCSSMMAYGWWDQKTNPKDVHGSHSYTDYVSNWNDISCTAWSIMNAIVAFQPAMPAAAYGLLSGMNAIAPTFSCGVAFAFWTLLPADRQSTDLVSLHQHAFLAIITVVDLFLVAAPIRYFHIISTWIFAGCYAINTMIVYFLFGEDRDDVYPFLNYSDKFSNAVKFDLAMTFGLQTIMFSLMYLFSKTKFWVHRKITTVPEVDSPGESKTELLEKGDGRATPKKQLRLRKVRKAD</sequence>
<evidence type="ECO:0000256" key="2">
    <source>
        <dbReference type="SAM" id="Phobius"/>
    </source>
</evidence>
<reference evidence="3 4" key="1">
    <citation type="submission" date="2021-04" db="EMBL/GenBank/DDBJ databases">
        <authorList>
            <person name="Bliznina A."/>
        </authorList>
    </citation>
    <scope>NUCLEOTIDE SEQUENCE [LARGE SCALE GENOMIC DNA]</scope>
</reference>
<feature type="transmembrane region" description="Helical" evidence="2">
    <location>
        <begin position="32"/>
        <end position="52"/>
    </location>
</feature>
<keyword evidence="4" id="KW-1185">Reference proteome</keyword>
<feature type="region of interest" description="Disordered" evidence="1">
    <location>
        <begin position="243"/>
        <end position="276"/>
    </location>
</feature>
<dbReference type="EMBL" id="OU015566">
    <property type="protein sequence ID" value="CAG5106365.1"/>
    <property type="molecule type" value="Genomic_DNA"/>
</dbReference>
<feature type="compositionally biased region" description="Basic residues" evidence="1">
    <location>
        <begin position="262"/>
        <end position="276"/>
    </location>
</feature>
<name>A0ABN7SZ37_OIKDI</name>
<accession>A0ABN7SZ37</accession>
<evidence type="ECO:0000313" key="4">
    <source>
        <dbReference type="Proteomes" id="UP001158576"/>
    </source>
</evidence>
<gene>
    <name evidence="3" type="ORF">OKIOD_LOCUS11573</name>
</gene>
<proteinExistence type="predicted"/>
<feature type="compositionally biased region" description="Basic and acidic residues" evidence="1">
    <location>
        <begin position="247"/>
        <end position="261"/>
    </location>
</feature>
<organism evidence="3 4">
    <name type="scientific">Oikopleura dioica</name>
    <name type="common">Tunicate</name>
    <dbReference type="NCBI Taxonomy" id="34765"/>
    <lineage>
        <taxon>Eukaryota</taxon>
        <taxon>Metazoa</taxon>
        <taxon>Chordata</taxon>
        <taxon>Tunicata</taxon>
        <taxon>Appendicularia</taxon>
        <taxon>Copelata</taxon>
        <taxon>Oikopleuridae</taxon>
        <taxon>Oikopleura</taxon>
    </lineage>
</organism>
<evidence type="ECO:0000313" key="3">
    <source>
        <dbReference type="EMBL" id="CAG5106365.1"/>
    </source>
</evidence>
<protein>
    <submittedName>
        <fullName evidence="3">Oidioi.mRNA.OKI2018_I69.chr1.g2808.t2.cds</fullName>
    </submittedName>
</protein>
<keyword evidence="2" id="KW-1133">Transmembrane helix</keyword>
<dbReference type="Proteomes" id="UP001158576">
    <property type="component" value="Chromosome 1"/>
</dbReference>
<keyword evidence="2" id="KW-0472">Membrane</keyword>
<feature type="transmembrane region" description="Helical" evidence="2">
    <location>
        <begin position="204"/>
        <end position="226"/>
    </location>
</feature>
<evidence type="ECO:0000256" key="1">
    <source>
        <dbReference type="SAM" id="MobiDB-lite"/>
    </source>
</evidence>
<feature type="transmembrane region" description="Helical" evidence="2">
    <location>
        <begin position="137"/>
        <end position="156"/>
    </location>
</feature>
<feature type="transmembrane region" description="Helical" evidence="2">
    <location>
        <begin position="98"/>
        <end position="125"/>
    </location>
</feature>
<keyword evidence="2" id="KW-0812">Transmembrane</keyword>
<feature type="transmembrane region" description="Helical" evidence="2">
    <location>
        <begin position="163"/>
        <end position="184"/>
    </location>
</feature>
<dbReference type="PANTHER" id="PTHR12242">
    <property type="entry name" value="OS02G0130600 PROTEIN-RELATED"/>
    <property type="match status" value="1"/>
</dbReference>